<evidence type="ECO:0000256" key="16">
    <source>
        <dbReference type="SAM" id="Phobius"/>
    </source>
</evidence>
<evidence type="ECO:0000256" key="5">
    <source>
        <dbReference type="ARBA" id="ARBA00022960"/>
    </source>
</evidence>
<dbReference type="EMBL" id="PFNM01000043">
    <property type="protein sequence ID" value="PIZ44566.1"/>
    <property type="molecule type" value="Genomic_DNA"/>
</dbReference>
<evidence type="ECO:0000256" key="8">
    <source>
        <dbReference type="ARBA" id="ARBA00023136"/>
    </source>
</evidence>
<keyword evidence="5" id="KW-0133">Cell shape</keyword>
<dbReference type="InterPro" id="IPR001182">
    <property type="entry name" value="FtsW/RodA"/>
</dbReference>
<sequence>MFKTLKLKSNYRPDYVFIVCALLLTVFGLVMLSSASSDLGKINFNDTYYYLKHQIIYGLGLGAIGFLFAFFIDYRFWQKIAAPLLILNLFLLVLVFTPLGSSHAGASRWLDLGFTSVQPAELLKFSFIVYLAAWLAPRAKGANKKKRQKDFWAGYFPFLIISGLVAVLIIMQRSTSAVAIIMAAGLLVYFVSGARLSFIFSAIFLGLLGFALLVSYSPYRLDRVETYLKMVTGSESIDYESSAFHVNQSLISMGSGGFWGVGFGQSTAKFKRLPEPISDSIFAVISEELGFIGTASLIGIFGVFFVKGFIIAKKSAGQFAKLIIVGFVSVMAIQTFINIAAISGLIPLTGVPLPFISYGGTSLAVFLTMAGVIGNISKYN</sequence>
<evidence type="ECO:0000256" key="11">
    <source>
        <dbReference type="ARBA" id="ARBA00038053"/>
    </source>
</evidence>
<feature type="transmembrane region" description="Helical" evidence="16">
    <location>
        <begin position="84"/>
        <end position="102"/>
    </location>
</feature>
<evidence type="ECO:0000256" key="13">
    <source>
        <dbReference type="ARBA" id="ARBA00041418"/>
    </source>
</evidence>
<feature type="transmembrane region" description="Helical" evidence="16">
    <location>
        <begin position="199"/>
        <end position="219"/>
    </location>
</feature>
<dbReference type="GO" id="GO:0051301">
    <property type="term" value="P:cell division"/>
    <property type="evidence" value="ECO:0007669"/>
    <property type="project" value="InterPro"/>
</dbReference>
<keyword evidence="7 16" id="KW-1133">Transmembrane helix</keyword>
<keyword evidence="8 16" id="KW-0472">Membrane</keyword>
<dbReference type="PANTHER" id="PTHR30474">
    <property type="entry name" value="CELL CYCLE PROTEIN"/>
    <property type="match status" value="1"/>
</dbReference>
<evidence type="ECO:0000313" key="17">
    <source>
        <dbReference type="EMBL" id="PIZ44566.1"/>
    </source>
</evidence>
<feature type="transmembrane region" description="Helical" evidence="16">
    <location>
        <begin position="15"/>
        <end position="35"/>
    </location>
</feature>
<keyword evidence="6" id="KW-0573">Peptidoglycan synthesis</keyword>
<evidence type="ECO:0000313" key="18">
    <source>
        <dbReference type="Proteomes" id="UP000230553"/>
    </source>
</evidence>
<name>A0A2M7TFJ3_9BACT</name>
<feature type="transmembrane region" description="Helical" evidence="16">
    <location>
        <begin position="55"/>
        <end position="72"/>
    </location>
</feature>
<feature type="transmembrane region" description="Helical" evidence="16">
    <location>
        <begin position="122"/>
        <end position="139"/>
    </location>
</feature>
<dbReference type="GO" id="GO:0015648">
    <property type="term" value="F:lipid-linked peptidoglycan transporter activity"/>
    <property type="evidence" value="ECO:0007669"/>
    <property type="project" value="TreeGrafter"/>
</dbReference>
<dbReference type="GO" id="GO:0008955">
    <property type="term" value="F:peptidoglycan glycosyltransferase activity"/>
    <property type="evidence" value="ECO:0007669"/>
    <property type="project" value="UniProtKB-EC"/>
</dbReference>
<evidence type="ECO:0000256" key="9">
    <source>
        <dbReference type="ARBA" id="ARBA00032370"/>
    </source>
</evidence>
<evidence type="ECO:0000256" key="6">
    <source>
        <dbReference type="ARBA" id="ARBA00022984"/>
    </source>
</evidence>
<comment type="subcellular location">
    <subcellularLocation>
        <location evidence="1">Membrane</location>
        <topology evidence="1">Multi-pass membrane protein</topology>
    </subcellularLocation>
</comment>
<proteinExistence type="inferred from homology"/>
<comment type="similarity">
    <text evidence="11">Belongs to the SEDS family. FtsW subfamily.</text>
</comment>
<dbReference type="Pfam" id="PF01098">
    <property type="entry name" value="FTSW_RODA_SPOVE"/>
    <property type="match status" value="1"/>
</dbReference>
<evidence type="ECO:0000256" key="1">
    <source>
        <dbReference type="ARBA" id="ARBA00004141"/>
    </source>
</evidence>
<keyword evidence="3" id="KW-0808">Transferase</keyword>
<dbReference type="GO" id="GO:0009252">
    <property type="term" value="P:peptidoglycan biosynthetic process"/>
    <property type="evidence" value="ECO:0007669"/>
    <property type="project" value="UniProtKB-KW"/>
</dbReference>
<evidence type="ECO:0000256" key="2">
    <source>
        <dbReference type="ARBA" id="ARBA00022676"/>
    </source>
</evidence>
<dbReference type="PANTHER" id="PTHR30474:SF2">
    <property type="entry name" value="PEPTIDOGLYCAN GLYCOSYLTRANSFERASE FTSW-RELATED"/>
    <property type="match status" value="1"/>
</dbReference>
<evidence type="ECO:0000256" key="4">
    <source>
        <dbReference type="ARBA" id="ARBA00022692"/>
    </source>
</evidence>
<dbReference type="PROSITE" id="PS00428">
    <property type="entry name" value="FTSW_RODA_SPOVE"/>
    <property type="match status" value="1"/>
</dbReference>
<keyword evidence="4 16" id="KW-0812">Transmembrane</keyword>
<reference evidence="18" key="1">
    <citation type="submission" date="2017-09" db="EMBL/GenBank/DDBJ databases">
        <title>Depth-based differentiation of microbial function through sediment-hosted aquifers and enrichment of novel symbionts in the deep terrestrial subsurface.</title>
        <authorList>
            <person name="Probst A.J."/>
            <person name="Ladd B."/>
            <person name="Jarett J.K."/>
            <person name="Geller-Mcgrath D.E."/>
            <person name="Sieber C.M.K."/>
            <person name="Emerson J.B."/>
            <person name="Anantharaman K."/>
            <person name="Thomas B.C."/>
            <person name="Malmstrom R."/>
            <person name="Stieglmeier M."/>
            <person name="Klingl A."/>
            <person name="Woyke T."/>
            <person name="Ryan C.M."/>
            <person name="Banfield J.F."/>
        </authorList>
    </citation>
    <scope>NUCLEOTIDE SEQUENCE [LARGE SCALE GENOMIC DNA]</scope>
</reference>
<evidence type="ECO:0000256" key="7">
    <source>
        <dbReference type="ARBA" id="ARBA00022989"/>
    </source>
</evidence>
<protein>
    <recommendedName>
        <fullName evidence="12">Probable peptidoglycan glycosyltransferase FtsW</fullName>
        <ecNumber evidence="14">2.4.99.28</ecNumber>
    </recommendedName>
    <alternativeName>
        <fullName evidence="13">Cell division protein FtsW</fullName>
    </alternativeName>
    <alternativeName>
        <fullName evidence="10">Cell wall polymerase</fullName>
    </alternativeName>
    <alternativeName>
        <fullName evidence="9">Peptidoglycan polymerase</fullName>
    </alternativeName>
</protein>
<keyword evidence="2" id="KW-0328">Glycosyltransferase</keyword>
<feature type="transmembrane region" description="Helical" evidence="16">
    <location>
        <begin position="151"/>
        <end position="170"/>
    </location>
</feature>
<feature type="transmembrane region" description="Helical" evidence="16">
    <location>
        <begin position="322"/>
        <end position="349"/>
    </location>
</feature>
<evidence type="ECO:0000256" key="3">
    <source>
        <dbReference type="ARBA" id="ARBA00022679"/>
    </source>
</evidence>
<dbReference type="InterPro" id="IPR018365">
    <property type="entry name" value="Cell_cycle_FtsW-rel_CS"/>
</dbReference>
<dbReference type="GO" id="GO:0008360">
    <property type="term" value="P:regulation of cell shape"/>
    <property type="evidence" value="ECO:0007669"/>
    <property type="project" value="UniProtKB-KW"/>
</dbReference>
<dbReference type="EC" id="2.4.99.28" evidence="14"/>
<evidence type="ECO:0000256" key="12">
    <source>
        <dbReference type="ARBA" id="ARBA00041185"/>
    </source>
</evidence>
<gene>
    <name evidence="17" type="ORF">COY31_02365</name>
</gene>
<accession>A0A2M7TFJ3</accession>
<evidence type="ECO:0000256" key="15">
    <source>
        <dbReference type="ARBA" id="ARBA00049902"/>
    </source>
</evidence>
<dbReference type="AlphaFoldDB" id="A0A2M7TFJ3"/>
<dbReference type="Proteomes" id="UP000230553">
    <property type="component" value="Unassembled WGS sequence"/>
</dbReference>
<comment type="caution">
    <text evidence="17">The sequence shown here is derived from an EMBL/GenBank/DDBJ whole genome shotgun (WGS) entry which is preliminary data.</text>
</comment>
<feature type="transmembrane region" description="Helical" evidence="16">
    <location>
        <begin position="176"/>
        <end position="192"/>
    </location>
</feature>
<feature type="transmembrane region" description="Helical" evidence="16">
    <location>
        <begin position="355"/>
        <end position="376"/>
    </location>
</feature>
<dbReference type="GO" id="GO:0032153">
    <property type="term" value="C:cell division site"/>
    <property type="evidence" value="ECO:0007669"/>
    <property type="project" value="TreeGrafter"/>
</dbReference>
<feature type="transmembrane region" description="Helical" evidence="16">
    <location>
        <begin position="289"/>
        <end position="310"/>
    </location>
</feature>
<comment type="catalytic activity">
    <reaction evidence="15">
        <text>[GlcNAc-(1-&gt;4)-Mur2Ac(oyl-L-Ala-gamma-D-Glu-L-Lys-D-Ala-D-Ala)](n)-di-trans,octa-cis-undecaprenyl diphosphate + beta-D-GlcNAc-(1-&gt;4)-Mur2Ac(oyl-L-Ala-gamma-D-Glu-L-Lys-D-Ala-D-Ala)-di-trans,octa-cis-undecaprenyl diphosphate = [GlcNAc-(1-&gt;4)-Mur2Ac(oyl-L-Ala-gamma-D-Glu-L-Lys-D-Ala-D-Ala)](n+1)-di-trans,octa-cis-undecaprenyl diphosphate + di-trans,octa-cis-undecaprenyl diphosphate + H(+)</text>
        <dbReference type="Rhea" id="RHEA:23708"/>
        <dbReference type="Rhea" id="RHEA-COMP:9602"/>
        <dbReference type="Rhea" id="RHEA-COMP:9603"/>
        <dbReference type="ChEBI" id="CHEBI:15378"/>
        <dbReference type="ChEBI" id="CHEBI:58405"/>
        <dbReference type="ChEBI" id="CHEBI:60033"/>
        <dbReference type="ChEBI" id="CHEBI:78435"/>
        <dbReference type="EC" id="2.4.99.28"/>
    </reaction>
</comment>
<dbReference type="GO" id="GO:0005886">
    <property type="term" value="C:plasma membrane"/>
    <property type="evidence" value="ECO:0007669"/>
    <property type="project" value="TreeGrafter"/>
</dbReference>
<organism evidence="17 18">
    <name type="scientific">Candidatus Wolfebacteria bacterium CG_4_10_14_0_2_um_filter_39_18</name>
    <dbReference type="NCBI Taxonomy" id="1975061"/>
    <lineage>
        <taxon>Bacteria</taxon>
        <taxon>Candidatus Wolfeibacteriota</taxon>
    </lineage>
</organism>
<evidence type="ECO:0000256" key="10">
    <source>
        <dbReference type="ARBA" id="ARBA00033270"/>
    </source>
</evidence>
<evidence type="ECO:0000256" key="14">
    <source>
        <dbReference type="ARBA" id="ARBA00044770"/>
    </source>
</evidence>